<dbReference type="Gene3D" id="1.20.58.1030">
    <property type="match status" value="1"/>
</dbReference>
<evidence type="ECO:0000256" key="8">
    <source>
        <dbReference type="PIRNR" id="PIRNR007764"/>
    </source>
</evidence>
<evidence type="ECO:0000256" key="1">
    <source>
        <dbReference type="ARBA" id="ARBA00004123"/>
    </source>
</evidence>
<dbReference type="FunFam" id="3.40.5.60:FF:000001">
    <property type="entry name" value="DNA replication complex GINS protein SLD5"/>
    <property type="match status" value="1"/>
</dbReference>
<dbReference type="SUPFAM" id="SSF158573">
    <property type="entry name" value="GINS helical bundle-like"/>
    <property type="match status" value="1"/>
</dbReference>
<keyword evidence="5" id="KW-0158">Chromosome</keyword>
<evidence type="ECO:0000313" key="11">
    <source>
        <dbReference type="EMBL" id="PVD29492.1"/>
    </source>
</evidence>
<dbReference type="Proteomes" id="UP000245119">
    <property type="component" value="Linkage Group LG5"/>
</dbReference>
<gene>
    <name evidence="11" type="ORF">C0Q70_08743</name>
</gene>
<dbReference type="Pfam" id="PF05916">
    <property type="entry name" value="Sld5"/>
    <property type="match status" value="1"/>
</dbReference>
<comment type="caution">
    <text evidence="11">The sequence shown here is derived from an EMBL/GenBank/DDBJ whole genome shotgun (WGS) entry which is preliminary data.</text>
</comment>
<dbReference type="InterPro" id="IPR021151">
    <property type="entry name" value="GINS_A"/>
</dbReference>
<dbReference type="CDD" id="cd21692">
    <property type="entry name" value="GINS_B_Sld5"/>
    <property type="match status" value="1"/>
</dbReference>
<dbReference type="Gene3D" id="3.40.5.60">
    <property type="match status" value="1"/>
</dbReference>
<reference evidence="11 12" key="1">
    <citation type="submission" date="2018-04" db="EMBL/GenBank/DDBJ databases">
        <title>The genome of golden apple snail Pomacea canaliculata provides insight into stress tolerance and invasive adaptation.</title>
        <authorList>
            <person name="Liu C."/>
            <person name="Liu B."/>
            <person name="Ren Y."/>
            <person name="Zhang Y."/>
            <person name="Wang H."/>
            <person name="Li S."/>
            <person name="Jiang F."/>
            <person name="Yin L."/>
            <person name="Zhang G."/>
            <person name="Qian W."/>
            <person name="Fan W."/>
        </authorList>
    </citation>
    <scope>NUCLEOTIDE SEQUENCE [LARGE SCALE GENOMIC DNA]</scope>
    <source>
        <strain evidence="11">SZHN2017</strain>
        <tissue evidence="11">Muscle</tissue>
    </source>
</reference>
<organism evidence="11 12">
    <name type="scientific">Pomacea canaliculata</name>
    <name type="common">Golden apple snail</name>
    <dbReference type="NCBI Taxonomy" id="400727"/>
    <lineage>
        <taxon>Eukaryota</taxon>
        <taxon>Metazoa</taxon>
        <taxon>Spiralia</taxon>
        <taxon>Lophotrochozoa</taxon>
        <taxon>Mollusca</taxon>
        <taxon>Gastropoda</taxon>
        <taxon>Caenogastropoda</taxon>
        <taxon>Architaenioglossa</taxon>
        <taxon>Ampullarioidea</taxon>
        <taxon>Ampullariidae</taxon>
        <taxon>Pomacea</taxon>
    </lineage>
</organism>
<evidence type="ECO:0000256" key="4">
    <source>
        <dbReference type="ARBA" id="ARBA00014804"/>
    </source>
</evidence>
<dbReference type="SUPFAM" id="SSF160059">
    <property type="entry name" value="PriA/YqbF domain"/>
    <property type="match status" value="1"/>
</dbReference>
<dbReference type="CDD" id="cd11711">
    <property type="entry name" value="GINS_A_Sld5"/>
    <property type="match status" value="1"/>
</dbReference>
<evidence type="ECO:0000256" key="5">
    <source>
        <dbReference type="ARBA" id="ARBA00022454"/>
    </source>
</evidence>
<dbReference type="InterPro" id="IPR036224">
    <property type="entry name" value="GINS_bundle-like_dom_sf"/>
</dbReference>
<dbReference type="OrthoDB" id="338231at2759"/>
<comment type="subcellular location">
    <subcellularLocation>
        <location evidence="2">Chromosome</location>
    </subcellularLocation>
    <subcellularLocation>
        <location evidence="1 8">Nucleus</location>
    </subcellularLocation>
</comment>
<comment type="similarity">
    <text evidence="3 8">Belongs to the GINS4/SLD5 family.</text>
</comment>
<dbReference type="EMBL" id="PZQS01000005">
    <property type="protein sequence ID" value="PVD29492.1"/>
    <property type="molecule type" value="Genomic_DNA"/>
</dbReference>
<evidence type="ECO:0000256" key="7">
    <source>
        <dbReference type="ARBA" id="ARBA00023242"/>
    </source>
</evidence>
<evidence type="ECO:0000256" key="3">
    <source>
        <dbReference type="ARBA" id="ARBA00008187"/>
    </source>
</evidence>
<sequence length="224" mass="25755">MSEIDMYNSGDEAEDEEENIEMTAAEVLEKLEEAWLNEKFSPDLLESKTDLVECMLEQVHAMEENLRLARKGDLKISLHRMEIDRVRFVISSYLRLRLSKIEKFTSYSFEKEEKRGENQAPLLSEAEEEFAKRYLESIKGHFNTLALRHMPPIMQSMEKELAGVKPNLDSYVFLRVNQSTQNVLIDDDNIDAGDEIIDLEKGDQHILRYKPVASLVASGAVSLI</sequence>
<dbReference type="PANTHER" id="PTHR21206">
    <property type="entry name" value="SLD5 PROTEIN"/>
    <property type="match status" value="1"/>
</dbReference>
<dbReference type="Pfam" id="PF16922">
    <property type="entry name" value="SLD5_C"/>
    <property type="match status" value="1"/>
</dbReference>
<name>A0A2T7P7U2_POMCA</name>
<proteinExistence type="inferred from homology"/>
<evidence type="ECO:0000256" key="2">
    <source>
        <dbReference type="ARBA" id="ARBA00004286"/>
    </source>
</evidence>
<dbReference type="AlphaFoldDB" id="A0A2T7P7U2"/>
<feature type="domain" description="GINS subunit" evidence="9">
    <location>
        <begin position="73"/>
        <end position="145"/>
    </location>
</feature>
<dbReference type="InterPro" id="IPR008591">
    <property type="entry name" value="GINS_Sld5"/>
</dbReference>
<dbReference type="InterPro" id="IPR031633">
    <property type="entry name" value="SLD5_C"/>
</dbReference>
<dbReference type="FunFam" id="1.20.58.1030:FF:000002">
    <property type="entry name" value="DNA replication complex GINS protein SLD5"/>
    <property type="match status" value="1"/>
</dbReference>
<dbReference type="GO" id="GO:0000811">
    <property type="term" value="C:GINS complex"/>
    <property type="evidence" value="ECO:0007669"/>
    <property type="project" value="UniProtKB-UniRule"/>
</dbReference>
<keyword evidence="6 8" id="KW-0235">DNA replication</keyword>
<dbReference type="GO" id="GO:0006261">
    <property type="term" value="P:DNA-templated DNA replication"/>
    <property type="evidence" value="ECO:0007669"/>
    <property type="project" value="InterPro"/>
</dbReference>
<comment type="function">
    <text evidence="8">The GINS complex plays an essential role in the initiation of DNA replication.</text>
</comment>
<evidence type="ECO:0000259" key="9">
    <source>
        <dbReference type="Pfam" id="PF05916"/>
    </source>
</evidence>
<dbReference type="PANTHER" id="PTHR21206:SF0">
    <property type="entry name" value="DNA REPLICATION COMPLEX GINS PROTEIN SLD5"/>
    <property type="match status" value="1"/>
</dbReference>
<accession>A0A2T7P7U2</accession>
<dbReference type="PIRSF" id="PIRSF007764">
    <property type="entry name" value="Sld5"/>
    <property type="match status" value="1"/>
</dbReference>
<dbReference type="STRING" id="400727.A0A2T7P7U2"/>
<evidence type="ECO:0000256" key="6">
    <source>
        <dbReference type="ARBA" id="ARBA00022705"/>
    </source>
</evidence>
<dbReference type="GO" id="GO:0000727">
    <property type="term" value="P:double-strand break repair via break-induced replication"/>
    <property type="evidence" value="ECO:0007669"/>
    <property type="project" value="TreeGrafter"/>
</dbReference>
<keyword evidence="7 8" id="KW-0539">Nucleus</keyword>
<dbReference type="InterPro" id="IPR038749">
    <property type="entry name" value="Sld5_GINS_A"/>
</dbReference>
<keyword evidence="12" id="KW-1185">Reference proteome</keyword>
<protein>
    <recommendedName>
        <fullName evidence="4 8">DNA replication complex GINS protein SLD5</fullName>
    </recommendedName>
</protein>
<feature type="domain" description="DNA replication complex GINS protein SLD5 C-terminal" evidence="10">
    <location>
        <begin position="166"/>
        <end position="224"/>
    </location>
</feature>
<evidence type="ECO:0000259" key="10">
    <source>
        <dbReference type="Pfam" id="PF16922"/>
    </source>
</evidence>
<evidence type="ECO:0000313" key="12">
    <source>
        <dbReference type="Proteomes" id="UP000245119"/>
    </source>
</evidence>